<proteinExistence type="predicted"/>
<keyword evidence="1" id="KW-0812">Transmembrane</keyword>
<dbReference type="Proteomes" id="UP000554482">
    <property type="component" value="Unassembled WGS sequence"/>
</dbReference>
<accession>A0A7J6VNE0</accession>
<dbReference type="EMBL" id="JABWDY010029034">
    <property type="protein sequence ID" value="KAF5186619.1"/>
    <property type="molecule type" value="Genomic_DNA"/>
</dbReference>
<feature type="transmembrane region" description="Helical" evidence="1">
    <location>
        <begin position="46"/>
        <end position="66"/>
    </location>
</feature>
<gene>
    <name evidence="2" type="ORF">FRX31_023798</name>
</gene>
<sequence>MFEFLMTSLRYEATVLYDQILLDLFFKCSKCIFSFRASQHLLGDSGYGILLGLLFWLCFTTSYIILR</sequence>
<evidence type="ECO:0000256" key="1">
    <source>
        <dbReference type="SAM" id="Phobius"/>
    </source>
</evidence>
<keyword evidence="3" id="KW-1185">Reference proteome</keyword>
<dbReference type="AlphaFoldDB" id="A0A7J6VNE0"/>
<keyword evidence="1" id="KW-1133">Transmembrane helix</keyword>
<comment type="caution">
    <text evidence="2">The sequence shown here is derived from an EMBL/GenBank/DDBJ whole genome shotgun (WGS) entry which is preliminary data.</text>
</comment>
<reference evidence="2 3" key="1">
    <citation type="submission" date="2020-06" db="EMBL/GenBank/DDBJ databases">
        <title>Transcriptomic and genomic resources for Thalictrum thalictroides and T. hernandezii: Facilitating candidate gene discovery in an emerging model plant lineage.</title>
        <authorList>
            <person name="Arias T."/>
            <person name="Riano-Pachon D.M."/>
            <person name="Di Stilio V.S."/>
        </authorList>
    </citation>
    <scope>NUCLEOTIDE SEQUENCE [LARGE SCALE GENOMIC DNA]</scope>
    <source>
        <strain evidence="3">cv. WT478/WT964</strain>
        <tissue evidence="2">Leaves</tissue>
    </source>
</reference>
<name>A0A7J6VNE0_THATH</name>
<evidence type="ECO:0000313" key="3">
    <source>
        <dbReference type="Proteomes" id="UP000554482"/>
    </source>
</evidence>
<protein>
    <submittedName>
        <fullName evidence="2">Uncharacterized protein</fullName>
    </submittedName>
</protein>
<organism evidence="2 3">
    <name type="scientific">Thalictrum thalictroides</name>
    <name type="common">Rue-anemone</name>
    <name type="synonym">Anemone thalictroides</name>
    <dbReference type="NCBI Taxonomy" id="46969"/>
    <lineage>
        <taxon>Eukaryota</taxon>
        <taxon>Viridiplantae</taxon>
        <taxon>Streptophyta</taxon>
        <taxon>Embryophyta</taxon>
        <taxon>Tracheophyta</taxon>
        <taxon>Spermatophyta</taxon>
        <taxon>Magnoliopsida</taxon>
        <taxon>Ranunculales</taxon>
        <taxon>Ranunculaceae</taxon>
        <taxon>Thalictroideae</taxon>
        <taxon>Thalictrum</taxon>
    </lineage>
</organism>
<evidence type="ECO:0000313" key="2">
    <source>
        <dbReference type="EMBL" id="KAF5186619.1"/>
    </source>
</evidence>
<keyword evidence="1" id="KW-0472">Membrane</keyword>